<evidence type="ECO:0000313" key="3">
    <source>
        <dbReference type="EMBL" id="GGO81937.1"/>
    </source>
</evidence>
<dbReference type="CDD" id="cd02440">
    <property type="entry name" value="AdoMet_MTases"/>
    <property type="match status" value="1"/>
</dbReference>
<dbReference type="Pfam" id="PF08241">
    <property type="entry name" value="Methyltransf_11"/>
    <property type="match status" value="1"/>
</dbReference>
<protein>
    <recommendedName>
        <fullName evidence="2">Methyltransferase type 11 domain-containing protein</fullName>
    </recommendedName>
</protein>
<dbReference type="PANTHER" id="PTHR43861">
    <property type="entry name" value="TRANS-ACONITATE 2-METHYLTRANSFERASE-RELATED"/>
    <property type="match status" value="1"/>
</dbReference>
<feature type="domain" description="Methyltransferase type 11" evidence="2">
    <location>
        <begin position="45"/>
        <end position="142"/>
    </location>
</feature>
<sequence>MTNKTIDTYHRQAQGFADQYDSVPAEQVHGEWLTVLQSMPAGRALDVGAGSGRDARWLDAMGWKVTAVEPAQALRTTAQRSTPASVEWVEDRLPELGRVTAAEQTFELILLSAVWMHLLPEQRRRALEVLAGLLAPGGLMVITLRFGPSDPARPMYEVSVSELKTLAAPLGLSLTTEESGSEDFLGRREVRWQTVLIRHRGGET</sequence>
<dbReference type="InterPro" id="IPR013216">
    <property type="entry name" value="Methyltransf_11"/>
</dbReference>
<organism evidence="3 4">
    <name type="scientific">Marinobacterium nitratireducens</name>
    <dbReference type="NCBI Taxonomy" id="518897"/>
    <lineage>
        <taxon>Bacteria</taxon>
        <taxon>Pseudomonadati</taxon>
        <taxon>Pseudomonadota</taxon>
        <taxon>Gammaproteobacteria</taxon>
        <taxon>Oceanospirillales</taxon>
        <taxon>Oceanospirillaceae</taxon>
        <taxon>Marinobacterium</taxon>
    </lineage>
</organism>
<dbReference type="PANTHER" id="PTHR43861:SF3">
    <property type="entry name" value="PUTATIVE (AFU_ORTHOLOGUE AFUA_2G14390)-RELATED"/>
    <property type="match status" value="1"/>
</dbReference>
<dbReference type="Proteomes" id="UP000599578">
    <property type="component" value="Unassembled WGS sequence"/>
</dbReference>
<accession>A0A917ZG89</accession>
<dbReference type="InterPro" id="IPR029063">
    <property type="entry name" value="SAM-dependent_MTases_sf"/>
</dbReference>
<dbReference type="GO" id="GO:0008757">
    <property type="term" value="F:S-adenosylmethionine-dependent methyltransferase activity"/>
    <property type="evidence" value="ECO:0007669"/>
    <property type="project" value="InterPro"/>
</dbReference>
<dbReference type="EMBL" id="BMLT01000005">
    <property type="protein sequence ID" value="GGO81937.1"/>
    <property type="molecule type" value="Genomic_DNA"/>
</dbReference>
<dbReference type="SUPFAM" id="SSF53335">
    <property type="entry name" value="S-adenosyl-L-methionine-dependent methyltransferases"/>
    <property type="match status" value="1"/>
</dbReference>
<evidence type="ECO:0000256" key="1">
    <source>
        <dbReference type="ARBA" id="ARBA00022679"/>
    </source>
</evidence>
<dbReference type="AlphaFoldDB" id="A0A917ZG89"/>
<comment type="caution">
    <text evidence="3">The sequence shown here is derived from an EMBL/GenBank/DDBJ whole genome shotgun (WGS) entry which is preliminary data.</text>
</comment>
<keyword evidence="4" id="KW-1185">Reference proteome</keyword>
<keyword evidence="1" id="KW-0808">Transferase</keyword>
<reference evidence="3 4" key="1">
    <citation type="journal article" date="2014" name="Int. J. Syst. Evol. Microbiol.">
        <title>Complete genome sequence of Corynebacterium casei LMG S-19264T (=DSM 44701T), isolated from a smear-ripened cheese.</title>
        <authorList>
            <consortium name="US DOE Joint Genome Institute (JGI-PGF)"/>
            <person name="Walter F."/>
            <person name="Albersmeier A."/>
            <person name="Kalinowski J."/>
            <person name="Ruckert C."/>
        </authorList>
    </citation>
    <scope>NUCLEOTIDE SEQUENCE [LARGE SCALE GENOMIC DNA]</scope>
    <source>
        <strain evidence="3 4">CGMCC 1.7286</strain>
    </source>
</reference>
<name>A0A917ZG89_9GAMM</name>
<evidence type="ECO:0000313" key="4">
    <source>
        <dbReference type="Proteomes" id="UP000599578"/>
    </source>
</evidence>
<gene>
    <name evidence="3" type="ORF">GCM10011348_22100</name>
</gene>
<evidence type="ECO:0000259" key="2">
    <source>
        <dbReference type="Pfam" id="PF08241"/>
    </source>
</evidence>
<dbReference type="Gene3D" id="3.40.50.150">
    <property type="entry name" value="Vaccinia Virus protein VP39"/>
    <property type="match status" value="1"/>
</dbReference>
<proteinExistence type="predicted"/>
<dbReference type="RefSeq" id="WP_188860657.1">
    <property type="nucleotide sequence ID" value="NZ_BMLT01000005.1"/>
</dbReference>